<dbReference type="CDD" id="cd10551">
    <property type="entry name" value="PsrB"/>
    <property type="match status" value="1"/>
</dbReference>
<dbReference type="RefSeq" id="WP_379666063.1">
    <property type="nucleotide sequence ID" value="NZ_JBHULH010000003.1"/>
</dbReference>
<dbReference type="EMBL" id="JBHULH010000003">
    <property type="protein sequence ID" value="MFD2567355.1"/>
    <property type="molecule type" value="Genomic_DNA"/>
</dbReference>
<dbReference type="Pfam" id="PF12838">
    <property type="entry name" value="Fer4_7"/>
    <property type="match status" value="1"/>
</dbReference>
<keyword evidence="3" id="KW-1185">Reference proteome</keyword>
<dbReference type="NCBIfam" id="TIGR01409">
    <property type="entry name" value="TAT_signal_seq"/>
    <property type="match status" value="1"/>
</dbReference>
<evidence type="ECO:0000259" key="1">
    <source>
        <dbReference type="PROSITE" id="PS51379"/>
    </source>
</evidence>
<dbReference type="PROSITE" id="PS51379">
    <property type="entry name" value="4FE4S_FER_2"/>
    <property type="match status" value="3"/>
</dbReference>
<accession>A0ABW5LRY3</accession>
<dbReference type="Gene3D" id="3.40.228.10">
    <property type="entry name" value="Dimethylsulfoxide Reductase, domain 2"/>
    <property type="match status" value="2"/>
</dbReference>
<dbReference type="Proteomes" id="UP001597508">
    <property type="component" value="Unassembled WGS sequence"/>
</dbReference>
<feature type="domain" description="4Fe-4S ferredoxin-type" evidence="1">
    <location>
        <begin position="758"/>
        <end position="788"/>
    </location>
</feature>
<dbReference type="InterPro" id="IPR017896">
    <property type="entry name" value="4Fe4S_Fe-S-bd"/>
</dbReference>
<protein>
    <submittedName>
        <fullName evidence="2">TAT-variant-translocated molybdopterin oxidoreductase</fullName>
    </submittedName>
</protein>
<name>A0ABW5LRY3_9FLAO</name>
<dbReference type="Gene3D" id="3.30.2070.10">
    <property type="entry name" value="Formate dehydrogenase/DMSO reductase"/>
    <property type="match status" value="1"/>
</dbReference>
<feature type="domain" description="4Fe-4S ferredoxin-type" evidence="1">
    <location>
        <begin position="837"/>
        <end position="868"/>
    </location>
</feature>
<dbReference type="NCBIfam" id="TIGR04519">
    <property type="entry name" value="MoCo_extend_TAT"/>
    <property type="match status" value="1"/>
</dbReference>
<dbReference type="SUPFAM" id="SSF53706">
    <property type="entry name" value="Formate dehydrogenase/DMSO reductase, domains 1-3"/>
    <property type="match status" value="1"/>
</dbReference>
<dbReference type="Gene3D" id="3.40.50.740">
    <property type="match status" value="2"/>
</dbReference>
<reference evidence="3" key="1">
    <citation type="journal article" date="2019" name="Int. J. Syst. Evol. Microbiol.">
        <title>The Global Catalogue of Microorganisms (GCM) 10K type strain sequencing project: providing services to taxonomists for standard genome sequencing and annotation.</title>
        <authorList>
            <consortium name="The Broad Institute Genomics Platform"/>
            <consortium name="The Broad Institute Genome Sequencing Center for Infectious Disease"/>
            <person name="Wu L."/>
            <person name="Ma J."/>
        </authorList>
    </citation>
    <scope>NUCLEOTIDE SEQUENCE [LARGE SCALE GENOMIC DNA]</scope>
    <source>
        <strain evidence="3">KCTC 52127</strain>
    </source>
</reference>
<sequence>MASNKKYWQSVAELEDSSIVETLSKNEFVEEIPTDEFLGDKETLENSSTSRRDFLKYVGFTTAAASLAACEGPVRKSIPYVVKPDDTIVGVADWYASSIANGQDFANILVKTREGRPILVMPNKEAGGVTNARVQASVLSLYDNQLRLKEPKKDGQPITWGNAHKQIGEKLNELKTNNETVILLTGTLASPSTEQIVSEFITAYPNVKHVSYDAISESGAADAFEAVFGTRAVPNYHFDKAEAIVSFGADFLVDWHGGFEKGYAVSRDPNSGHMSHHVQFEANMSLTGANADKRVVTKASDQVFALINLYNAITGSSLPSKSTPVDAEVKIAAAALKKAGSKAVVVTGSNDKNAQLIAFAINDALQSEVFDASNPLHIRKGNDAELAQAIADMKAGKVGGIITYNVDPVYNLASSADFAEGLKKVKLSAAITLQDDATANATQYALPISHYLESWGDVMITEGHYGLMQPTIQKLFNTEQFQDILLKWSGNSTAYYDYLKAFWSANVLGGQSWNQALHDGFFKKEGTAEVSKATVDLAAAASALRSATKGGDGFELVLYSSTGLGDGKEANNPWLQEFPDPITRASWDNYLTVSISDADKFGFKNPVKDNGAINGNYVKITVNGVTIENIPVMIQPGQAPGTVGLALGYGRKTNLKDEMQVGVNAYALYANGNNVQYGVTIEKTSGAVHEFACIQVQKTIAGRHDILKEVSLKDYNDHSLDPKHTWNKPAMVSYDHQEVEAKSIDLWDTHDRSLGHHFNLSIDLSSCTGCGACVIACHAENNVPVVGKKEMRVGRDMHWLRIDRYYSSEIETREEALEAGKRGGELFRVLETSAENPSVTFQPMMCQHCNHAPCETVCPVAATTHGRQGQNQMTYNRCVGTRYCANNCPYRVRRFNWFNYADNNEFDFNMNNEYGKMVLNPDVVVRSRGVMEKCSMCIQMTQATILKAKREGRPVEKGEFATACSEACTTGAMVFGDVNNKEDKVAELVDDKRAFHVLDYIQTKPNVVYQVKVRNTNEA</sequence>
<gene>
    <name evidence="2" type="ORF">ACFSRZ_08225</name>
</gene>
<dbReference type="PANTHER" id="PTHR42783:SF3">
    <property type="entry name" value="GLUTAMATE SYNTHASE [NADPH] SMALL CHAIN-RELATED"/>
    <property type="match status" value="1"/>
</dbReference>
<dbReference type="Gene3D" id="3.30.70.20">
    <property type="match status" value="2"/>
</dbReference>
<organism evidence="2 3">
    <name type="scientific">Pseudotenacibaculum haliotis</name>
    <dbReference type="NCBI Taxonomy" id="1862138"/>
    <lineage>
        <taxon>Bacteria</taxon>
        <taxon>Pseudomonadati</taxon>
        <taxon>Bacteroidota</taxon>
        <taxon>Flavobacteriia</taxon>
        <taxon>Flavobacteriales</taxon>
        <taxon>Flavobacteriaceae</taxon>
        <taxon>Pseudotenacibaculum</taxon>
    </lineage>
</organism>
<evidence type="ECO:0000313" key="3">
    <source>
        <dbReference type="Proteomes" id="UP001597508"/>
    </source>
</evidence>
<feature type="domain" description="4Fe-4S ferredoxin-type" evidence="1">
    <location>
        <begin position="869"/>
        <end position="898"/>
    </location>
</feature>
<proteinExistence type="predicted"/>
<dbReference type="InterPro" id="IPR019546">
    <property type="entry name" value="TAT_signal_bac_arc"/>
</dbReference>
<dbReference type="InterPro" id="IPR030948">
    <property type="entry name" value="TAT_var_transloc_signal_dom"/>
</dbReference>
<comment type="caution">
    <text evidence="2">The sequence shown here is derived from an EMBL/GenBank/DDBJ whole genome shotgun (WGS) entry which is preliminary data.</text>
</comment>
<dbReference type="SUPFAM" id="SSF54862">
    <property type="entry name" value="4Fe-4S ferredoxins"/>
    <property type="match status" value="1"/>
</dbReference>
<evidence type="ECO:0000313" key="2">
    <source>
        <dbReference type="EMBL" id="MFD2567355.1"/>
    </source>
</evidence>
<dbReference type="PANTHER" id="PTHR42783">
    <property type="entry name" value="GLUTAMATE SYNTHASE [NADPH] SMALL CHAIN"/>
    <property type="match status" value="1"/>
</dbReference>